<dbReference type="Gene3D" id="2.30.30.490">
    <property type="match status" value="1"/>
</dbReference>
<feature type="domain" description="BAH" evidence="1">
    <location>
        <begin position="119"/>
        <end position="240"/>
    </location>
</feature>
<gene>
    <name evidence="2" type="ORF">KI387_023782</name>
</gene>
<dbReference type="Pfam" id="PF01426">
    <property type="entry name" value="BAH"/>
    <property type="match status" value="1"/>
</dbReference>
<sequence length="240" mass="27183">MQSTFRRFAKKFCLGIGNMSSMPKKSEACKVHFFIQDESSNRNKTTLGVPKRNENTRERAKRAFVARLKFQRRRRSALHVLEDKQEYICGSQGSAGKEKKVALQKLFNLLHSQSSSKTEFLTVHSLTMGAGRCQAYSVFVYPDLQNGASVLWEDDDTGSKCVRVNWLYSPTDIPEVVGRPTTPEKDEVYESNHGDNNLVGSIQGPCQVLSSEKYRDEIEKRRELLKGGPEIGAFHPIFLC</sequence>
<name>A0AA38LB21_TAXCH</name>
<feature type="non-terminal residue" evidence="2">
    <location>
        <position position="1"/>
    </location>
</feature>
<evidence type="ECO:0000313" key="2">
    <source>
        <dbReference type="EMBL" id="KAH9315155.1"/>
    </source>
</evidence>
<dbReference type="EMBL" id="JAHRHJ020000005">
    <property type="protein sequence ID" value="KAH9315155.1"/>
    <property type="molecule type" value="Genomic_DNA"/>
</dbReference>
<keyword evidence="3" id="KW-1185">Reference proteome</keyword>
<dbReference type="PROSITE" id="PS51038">
    <property type="entry name" value="BAH"/>
    <property type="match status" value="1"/>
</dbReference>
<protein>
    <recommendedName>
        <fullName evidence="1">BAH domain-containing protein</fullName>
    </recommendedName>
</protein>
<dbReference type="PANTHER" id="PTHR47527:SF3">
    <property type="entry name" value="RING_FYVE_PHD ZINC FINGER SUPERFAMILY PROTEIN"/>
    <property type="match status" value="1"/>
</dbReference>
<dbReference type="AlphaFoldDB" id="A0AA38LB21"/>
<dbReference type="GO" id="GO:0003682">
    <property type="term" value="F:chromatin binding"/>
    <property type="evidence" value="ECO:0007669"/>
    <property type="project" value="InterPro"/>
</dbReference>
<dbReference type="Proteomes" id="UP000824469">
    <property type="component" value="Unassembled WGS sequence"/>
</dbReference>
<reference evidence="2 3" key="1">
    <citation type="journal article" date="2021" name="Nat. Plants">
        <title>The Taxus genome provides insights into paclitaxel biosynthesis.</title>
        <authorList>
            <person name="Xiong X."/>
            <person name="Gou J."/>
            <person name="Liao Q."/>
            <person name="Li Y."/>
            <person name="Zhou Q."/>
            <person name="Bi G."/>
            <person name="Li C."/>
            <person name="Du R."/>
            <person name="Wang X."/>
            <person name="Sun T."/>
            <person name="Guo L."/>
            <person name="Liang H."/>
            <person name="Lu P."/>
            <person name="Wu Y."/>
            <person name="Zhang Z."/>
            <person name="Ro D.K."/>
            <person name="Shang Y."/>
            <person name="Huang S."/>
            <person name="Yan J."/>
        </authorList>
    </citation>
    <scope>NUCLEOTIDE SEQUENCE [LARGE SCALE GENOMIC DNA]</scope>
    <source>
        <strain evidence="2">Ta-2019</strain>
    </source>
</reference>
<organism evidence="2 3">
    <name type="scientific">Taxus chinensis</name>
    <name type="common">Chinese yew</name>
    <name type="synonym">Taxus wallichiana var. chinensis</name>
    <dbReference type="NCBI Taxonomy" id="29808"/>
    <lineage>
        <taxon>Eukaryota</taxon>
        <taxon>Viridiplantae</taxon>
        <taxon>Streptophyta</taxon>
        <taxon>Embryophyta</taxon>
        <taxon>Tracheophyta</taxon>
        <taxon>Spermatophyta</taxon>
        <taxon>Pinopsida</taxon>
        <taxon>Pinidae</taxon>
        <taxon>Conifers II</taxon>
        <taxon>Cupressales</taxon>
        <taxon>Taxaceae</taxon>
        <taxon>Taxus</taxon>
    </lineage>
</organism>
<dbReference type="PANTHER" id="PTHR47527">
    <property type="entry name" value="RING/FYVE/PHD ZINC FINGER SUPERFAMILY PROTEIN"/>
    <property type="match status" value="1"/>
</dbReference>
<dbReference type="InterPro" id="IPR001025">
    <property type="entry name" value="BAH_dom"/>
</dbReference>
<accession>A0AA38LB21</accession>
<evidence type="ECO:0000259" key="1">
    <source>
        <dbReference type="PROSITE" id="PS51038"/>
    </source>
</evidence>
<evidence type="ECO:0000313" key="3">
    <source>
        <dbReference type="Proteomes" id="UP000824469"/>
    </source>
</evidence>
<comment type="caution">
    <text evidence="2">The sequence shown here is derived from an EMBL/GenBank/DDBJ whole genome shotgun (WGS) entry which is preliminary data.</text>
</comment>
<proteinExistence type="predicted"/>
<dbReference type="InterPro" id="IPR043151">
    <property type="entry name" value="BAH_sf"/>
</dbReference>